<dbReference type="PANTHER" id="PTHR11006:SF4">
    <property type="entry name" value="PROTEIN ARGININE N-METHYLTRANSFERASE 7"/>
    <property type="match status" value="1"/>
</dbReference>
<dbReference type="PANTHER" id="PTHR11006">
    <property type="entry name" value="PROTEIN ARGININE N-METHYLTRANSFERASE"/>
    <property type="match status" value="1"/>
</dbReference>
<dbReference type="Gene3D" id="3.40.50.150">
    <property type="entry name" value="Vaccinia Virus protein VP39"/>
    <property type="match status" value="1"/>
</dbReference>
<feature type="domain" description="Methyltransferase" evidence="7">
    <location>
        <begin position="98"/>
        <end position="199"/>
    </location>
</feature>
<comment type="catalytic activity">
    <reaction evidence="5">
        <text>L-arginyl-[protein] + S-adenosyl-L-methionine = N(omega)-methyl-L-arginyl-[protein] + S-adenosyl-L-homocysteine + H(+)</text>
        <dbReference type="Rhea" id="RHEA:48100"/>
        <dbReference type="Rhea" id="RHEA-COMP:10532"/>
        <dbReference type="Rhea" id="RHEA-COMP:11990"/>
        <dbReference type="ChEBI" id="CHEBI:15378"/>
        <dbReference type="ChEBI" id="CHEBI:29965"/>
        <dbReference type="ChEBI" id="CHEBI:57856"/>
        <dbReference type="ChEBI" id="CHEBI:59789"/>
        <dbReference type="ChEBI" id="CHEBI:65280"/>
    </reaction>
    <physiologicalReaction direction="left-to-right" evidence="5">
        <dbReference type="Rhea" id="RHEA:48101"/>
    </physiologicalReaction>
</comment>
<sequence>MSETAVGLITTAKDRKFRPKFTLDTRKTSKAIQTAQFKDRIDMVGIIGLDKHQPSHVWYYKCYERLDIHRTMINDTIRTGSYLSAIGLNPSIFKDKIVLDVGTGTGVLSIFAVKEGGAKKVFAVDASAIAKGAELLVKSCGLEDRIKVVRDKIEAIKVLPDDVKKVDVIVSEWMGYALFNESVLGTVITARQQFLRDGGFMLPDMMKLRMVGSSCTRERPFDAKVVDAEENIGAADSVDLSFLSAAGDCFALNTLLVPNQLLTNGAVVKVVDMYTIQHDEVYVDSEFALTCDGHGIFRSFVLFFDVLFNLPHSWKFSTSPESPPTHWQQTVCCLPPGEEFEVWRDTAINGRIRMNCIGELPRFWTVTIQWTVTWKKKSAAPRTRTFYLM</sequence>
<evidence type="ECO:0000256" key="3">
    <source>
        <dbReference type="ARBA" id="ARBA00022679"/>
    </source>
</evidence>
<accession>A0A9X6RL47</accession>
<dbReference type="Proteomes" id="UP000192578">
    <property type="component" value="Unassembled WGS sequence"/>
</dbReference>
<organism evidence="9 10">
    <name type="scientific">Hypsibius exemplaris</name>
    <name type="common">Freshwater tardigrade</name>
    <dbReference type="NCBI Taxonomy" id="2072580"/>
    <lineage>
        <taxon>Eukaryota</taxon>
        <taxon>Metazoa</taxon>
        <taxon>Ecdysozoa</taxon>
        <taxon>Tardigrada</taxon>
        <taxon>Eutardigrada</taxon>
        <taxon>Parachela</taxon>
        <taxon>Hypsibioidea</taxon>
        <taxon>Hypsibiidae</taxon>
        <taxon>Hypsibius</taxon>
    </lineage>
</organism>
<dbReference type="SUPFAM" id="SSF53335">
    <property type="entry name" value="S-adenosyl-L-methionine-dependent methyltransferases"/>
    <property type="match status" value="1"/>
</dbReference>
<dbReference type="Gene3D" id="2.70.160.11">
    <property type="entry name" value="Hnrnp arginine n-methyltransferase1"/>
    <property type="match status" value="1"/>
</dbReference>
<evidence type="ECO:0000313" key="9">
    <source>
        <dbReference type="EMBL" id="OWA52008.1"/>
    </source>
</evidence>
<dbReference type="PROSITE" id="PS51678">
    <property type="entry name" value="SAM_MT_PRMT"/>
    <property type="match status" value="1"/>
</dbReference>
<dbReference type="InterPro" id="IPR055135">
    <property type="entry name" value="PRMT_dom"/>
</dbReference>
<dbReference type="GO" id="GO:0042054">
    <property type="term" value="F:histone methyltransferase activity"/>
    <property type="evidence" value="ECO:0007669"/>
    <property type="project" value="TreeGrafter"/>
</dbReference>
<evidence type="ECO:0000256" key="1">
    <source>
        <dbReference type="ARBA" id="ARBA00011925"/>
    </source>
</evidence>
<dbReference type="InterPro" id="IPR029063">
    <property type="entry name" value="SAM-dependent_MTases_sf"/>
</dbReference>
<evidence type="ECO:0000313" key="10">
    <source>
        <dbReference type="Proteomes" id="UP000192578"/>
    </source>
</evidence>
<dbReference type="GO" id="GO:0035242">
    <property type="term" value="F:protein-arginine omega-N asymmetric methyltransferase activity"/>
    <property type="evidence" value="ECO:0007669"/>
    <property type="project" value="UniProtKB-EC"/>
</dbReference>
<evidence type="ECO:0000259" key="7">
    <source>
        <dbReference type="Pfam" id="PF13649"/>
    </source>
</evidence>
<dbReference type="FunFam" id="3.40.50.150:FF:000003">
    <property type="entry name" value="Blast:Protein arginine N-methyltransferase 1"/>
    <property type="match status" value="1"/>
</dbReference>
<keyword evidence="3 6" id="KW-0808">Transferase</keyword>
<evidence type="ECO:0000256" key="6">
    <source>
        <dbReference type="PROSITE-ProRule" id="PRU01015"/>
    </source>
</evidence>
<name>A0A9X6RL47_HYPEX</name>
<dbReference type="InterPro" id="IPR025799">
    <property type="entry name" value="Arg_MeTrfase"/>
</dbReference>
<dbReference type="Pfam" id="PF22528">
    <property type="entry name" value="PRMT_C"/>
    <property type="match status" value="1"/>
</dbReference>
<keyword evidence="2 6" id="KW-0489">Methyltransferase</keyword>
<proteinExistence type="predicted"/>
<dbReference type="CDD" id="cd02440">
    <property type="entry name" value="AdoMet_MTases"/>
    <property type="match status" value="1"/>
</dbReference>
<evidence type="ECO:0000256" key="2">
    <source>
        <dbReference type="ARBA" id="ARBA00022603"/>
    </source>
</evidence>
<dbReference type="AlphaFoldDB" id="A0A9X6RL47"/>
<reference evidence="10" key="1">
    <citation type="submission" date="2017-01" db="EMBL/GenBank/DDBJ databases">
        <title>Comparative genomics of anhydrobiosis in the tardigrade Hypsibius dujardini.</title>
        <authorList>
            <person name="Yoshida Y."/>
            <person name="Koutsovoulos G."/>
            <person name="Laetsch D."/>
            <person name="Stevens L."/>
            <person name="Kumar S."/>
            <person name="Horikawa D."/>
            <person name="Ishino K."/>
            <person name="Komine S."/>
            <person name="Tomita M."/>
            <person name="Blaxter M."/>
            <person name="Arakawa K."/>
        </authorList>
    </citation>
    <scope>NUCLEOTIDE SEQUENCE [LARGE SCALE GENOMIC DNA]</scope>
    <source>
        <strain evidence="10">Z151</strain>
    </source>
</reference>
<evidence type="ECO:0000256" key="5">
    <source>
        <dbReference type="ARBA" id="ARBA00049303"/>
    </source>
</evidence>
<dbReference type="EMBL" id="MTYJ01000247">
    <property type="protein sequence ID" value="OWA52008.1"/>
    <property type="molecule type" value="Genomic_DNA"/>
</dbReference>
<dbReference type="OrthoDB" id="10056323at2759"/>
<feature type="domain" description="Protein arginine N-methyltransferase" evidence="8">
    <location>
        <begin position="255"/>
        <end position="373"/>
    </location>
</feature>
<keyword evidence="10" id="KW-1185">Reference proteome</keyword>
<dbReference type="EC" id="2.1.1.319" evidence="1"/>
<dbReference type="GO" id="GO:0032259">
    <property type="term" value="P:methylation"/>
    <property type="evidence" value="ECO:0007669"/>
    <property type="project" value="UniProtKB-KW"/>
</dbReference>
<evidence type="ECO:0000259" key="8">
    <source>
        <dbReference type="Pfam" id="PF22528"/>
    </source>
</evidence>
<protein>
    <recommendedName>
        <fullName evidence="1">type I protein arginine methyltransferase</fullName>
        <ecNumber evidence="1">2.1.1.319</ecNumber>
    </recommendedName>
</protein>
<gene>
    <name evidence="9" type="ORF">BV898_16464</name>
</gene>
<dbReference type="InterPro" id="IPR041698">
    <property type="entry name" value="Methyltransf_25"/>
</dbReference>
<dbReference type="Pfam" id="PF13649">
    <property type="entry name" value="Methyltransf_25"/>
    <property type="match status" value="1"/>
</dbReference>
<evidence type="ECO:0000256" key="4">
    <source>
        <dbReference type="ARBA" id="ARBA00022691"/>
    </source>
</evidence>
<comment type="caution">
    <text evidence="9">The sequence shown here is derived from an EMBL/GenBank/DDBJ whole genome shotgun (WGS) entry which is preliminary data.</text>
</comment>
<keyword evidence="4 6" id="KW-0949">S-adenosyl-L-methionine</keyword>